<accession>A0ABQ9HI22</accession>
<dbReference type="EMBL" id="JARBHB010000005">
    <property type="protein sequence ID" value="KAJ8883982.1"/>
    <property type="molecule type" value="Genomic_DNA"/>
</dbReference>
<evidence type="ECO:0000313" key="2">
    <source>
        <dbReference type="EMBL" id="KAJ8883982.1"/>
    </source>
</evidence>
<sequence length="224" mass="26221">MNKIESSCKQSTRINQAGAIRRMLDDRVFVFWLTVFHNIMPHVDVLYNQLQKRNRKRKVKIQAEMLVSKKKKKKKKVEDVPIPVHLLGHTTKRYPFFLDKARLKTELGVVYKRLDFLNMSGSVSLLQFVVENNLKTTFTKTNNLLLNISTVPMTTPQAERCFSTLKRIKTFLRSTMSKDRLSTSAMLSIEKYMVNKIPNSNDRVIDLFSSKKKKKKKNRRIDLV</sequence>
<protein>
    <recommendedName>
        <fullName evidence="1">HAT C-terminal dimerisation domain-containing protein</fullName>
    </recommendedName>
</protein>
<feature type="domain" description="HAT C-terminal dimerisation" evidence="1">
    <location>
        <begin position="115"/>
        <end position="192"/>
    </location>
</feature>
<proteinExistence type="predicted"/>
<reference evidence="2 3" key="1">
    <citation type="submission" date="2023-02" db="EMBL/GenBank/DDBJ databases">
        <title>LHISI_Scaffold_Assembly.</title>
        <authorList>
            <person name="Stuart O.P."/>
            <person name="Cleave R."/>
            <person name="Magrath M.J.L."/>
            <person name="Mikheyev A.S."/>
        </authorList>
    </citation>
    <scope>NUCLEOTIDE SEQUENCE [LARGE SCALE GENOMIC DNA]</scope>
    <source>
        <strain evidence="2">Daus_M_001</strain>
        <tissue evidence="2">Leg muscle</tissue>
    </source>
</reference>
<dbReference type="Proteomes" id="UP001159363">
    <property type="component" value="Chromosome 4"/>
</dbReference>
<evidence type="ECO:0000313" key="3">
    <source>
        <dbReference type="Proteomes" id="UP001159363"/>
    </source>
</evidence>
<dbReference type="PANTHER" id="PTHR45749:SF37">
    <property type="entry name" value="OS05G0311600 PROTEIN"/>
    <property type="match status" value="1"/>
</dbReference>
<feature type="non-terminal residue" evidence="2">
    <location>
        <position position="224"/>
    </location>
</feature>
<dbReference type="PANTHER" id="PTHR45749">
    <property type="match status" value="1"/>
</dbReference>
<name>A0ABQ9HI22_9NEOP</name>
<gene>
    <name evidence="2" type="ORF">PR048_015838</name>
</gene>
<comment type="caution">
    <text evidence="2">The sequence shown here is derived from an EMBL/GenBank/DDBJ whole genome shotgun (WGS) entry which is preliminary data.</text>
</comment>
<dbReference type="Pfam" id="PF05699">
    <property type="entry name" value="Dimer_Tnp_hAT"/>
    <property type="match status" value="1"/>
</dbReference>
<evidence type="ECO:0000259" key="1">
    <source>
        <dbReference type="Pfam" id="PF05699"/>
    </source>
</evidence>
<organism evidence="2 3">
    <name type="scientific">Dryococelus australis</name>
    <dbReference type="NCBI Taxonomy" id="614101"/>
    <lineage>
        <taxon>Eukaryota</taxon>
        <taxon>Metazoa</taxon>
        <taxon>Ecdysozoa</taxon>
        <taxon>Arthropoda</taxon>
        <taxon>Hexapoda</taxon>
        <taxon>Insecta</taxon>
        <taxon>Pterygota</taxon>
        <taxon>Neoptera</taxon>
        <taxon>Polyneoptera</taxon>
        <taxon>Phasmatodea</taxon>
        <taxon>Verophasmatodea</taxon>
        <taxon>Anareolatae</taxon>
        <taxon>Phasmatidae</taxon>
        <taxon>Eurycanthinae</taxon>
        <taxon>Dryococelus</taxon>
    </lineage>
</organism>
<keyword evidence="3" id="KW-1185">Reference proteome</keyword>
<dbReference type="InterPro" id="IPR008906">
    <property type="entry name" value="HATC_C_dom"/>
</dbReference>